<evidence type="ECO:0000256" key="10">
    <source>
        <dbReference type="RuleBase" id="RU366002"/>
    </source>
</evidence>
<comment type="similarity">
    <text evidence="10">Belongs to the monovalent cation:proton antiporter 1 (CPA1) transporter (TC 2.A.36) family.</text>
</comment>
<evidence type="ECO:0000256" key="6">
    <source>
        <dbReference type="ARBA" id="ARBA00023053"/>
    </source>
</evidence>
<gene>
    <name evidence="12" type="ORF">AVDCRST_MAG80-795</name>
</gene>
<dbReference type="InterPro" id="IPR004705">
    <property type="entry name" value="Cation/H_exchanger_CPA1_bac"/>
</dbReference>
<feature type="transmembrane region" description="Helical" evidence="10">
    <location>
        <begin position="80"/>
        <end position="98"/>
    </location>
</feature>
<keyword evidence="8 10" id="KW-0472">Membrane</keyword>
<feature type="transmembrane region" description="Helical" evidence="10">
    <location>
        <begin position="49"/>
        <end position="68"/>
    </location>
</feature>
<dbReference type="GO" id="GO:0015385">
    <property type="term" value="F:sodium:proton antiporter activity"/>
    <property type="evidence" value="ECO:0007669"/>
    <property type="project" value="InterPro"/>
</dbReference>
<feature type="transmembrane region" description="Helical" evidence="10">
    <location>
        <begin position="110"/>
        <end position="133"/>
    </location>
</feature>
<evidence type="ECO:0000256" key="3">
    <source>
        <dbReference type="ARBA" id="ARBA00022475"/>
    </source>
</evidence>
<dbReference type="GO" id="GO:0098719">
    <property type="term" value="P:sodium ion import across plasma membrane"/>
    <property type="evidence" value="ECO:0007669"/>
    <property type="project" value="TreeGrafter"/>
</dbReference>
<dbReference type="GO" id="GO:0051453">
    <property type="term" value="P:regulation of intracellular pH"/>
    <property type="evidence" value="ECO:0007669"/>
    <property type="project" value="TreeGrafter"/>
</dbReference>
<evidence type="ECO:0000256" key="8">
    <source>
        <dbReference type="ARBA" id="ARBA00023136"/>
    </source>
</evidence>
<evidence type="ECO:0000256" key="1">
    <source>
        <dbReference type="ARBA" id="ARBA00004651"/>
    </source>
</evidence>
<feature type="transmembrane region" description="Helical" evidence="10">
    <location>
        <begin position="359"/>
        <end position="382"/>
    </location>
</feature>
<feature type="transmembrane region" description="Helical" evidence="10">
    <location>
        <begin position="274"/>
        <end position="295"/>
    </location>
</feature>
<evidence type="ECO:0000256" key="4">
    <source>
        <dbReference type="ARBA" id="ARBA00022692"/>
    </source>
</evidence>
<comment type="function">
    <text evidence="10">Na(+)/H(+) antiporter that extrudes sodium in exchange for external protons.</text>
</comment>
<feature type="transmembrane region" description="Helical" evidence="10">
    <location>
        <begin position="154"/>
        <end position="171"/>
    </location>
</feature>
<feature type="transmembrane region" description="Helical" evidence="10">
    <location>
        <begin position="315"/>
        <end position="339"/>
    </location>
</feature>
<reference evidence="12" key="1">
    <citation type="submission" date="2020-02" db="EMBL/GenBank/DDBJ databases">
        <authorList>
            <person name="Meier V. D."/>
        </authorList>
    </citation>
    <scope>NUCLEOTIDE SEQUENCE</scope>
    <source>
        <strain evidence="12">AVDCRST_MAG80</strain>
    </source>
</reference>
<sequence length="539" mass="59169">MILGLLVAVTVLATLASRLEVPYPILLVLGGLVLGFLPGLPRVELPPELVFLIFLPPLLYVSAIFTSWRDFRANLRAISLLSVGLVIFTTCAVAAVAHTTIEGMTWQASFVLGAIVSPTDAIAATTVAQRLGVPRRIITIIEGESLVNDATGIVAYRIAVAAVAAGVFSLWEAGLAFVVGGIGGVLFGLAIGWIVVWGRRHASQDPPIQNTISLLTPFAAYLLAEELPTYPWEQLHERFGFPGELHLSGVLAVVAAGLYLGRRGPEIIASRTRLQGYAFWELVSFLLNGLVFILIGLQLRNVVEGLSEYSAAELVLYAGLISLTVVLLRFLWVFPATYLPRLVSRRLRERDPSPPWQAVTIVSWTGMRGVISLAAALALPLTTNAGDPFPARDLILFLTFCVILTTLVVQGLSLPALIRALGVEDDGSGEREETKGRIHVAQAALARLEELEEEEWVREDTAERVRGLYNYRRSRFAARFDGDEAGLEERSAAYQRLLTELLRAQRQTLIRLRNEGKIGDEVMHRIERDLDLEESRLEI</sequence>
<evidence type="ECO:0000313" key="12">
    <source>
        <dbReference type="EMBL" id="CAA9434335.1"/>
    </source>
</evidence>
<evidence type="ECO:0000256" key="5">
    <source>
        <dbReference type="ARBA" id="ARBA00022989"/>
    </source>
</evidence>
<accession>A0A6J4QCR8</accession>
<keyword evidence="5 10" id="KW-1133">Transmembrane helix</keyword>
<keyword evidence="6 10" id="KW-0915">Sodium</keyword>
<feature type="domain" description="Cation/H+ exchanger transmembrane" evidence="11">
    <location>
        <begin position="245"/>
        <end position="418"/>
    </location>
</feature>
<feature type="transmembrane region" description="Helical" evidence="10">
    <location>
        <begin position="394"/>
        <end position="418"/>
    </location>
</feature>
<dbReference type="PANTHER" id="PTHR10110">
    <property type="entry name" value="SODIUM/HYDROGEN EXCHANGER"/>
    <property type="match status" value="1"/>
</dbReference>
<keyword evidence="10" id="KW-0050">Antiport</keyword>
<dbReference type="AlphaFoldDB" id="A0A6J4QCR8"/>
<dbReference type="Gene3D" id="6.10.140.1330">
    <property type="match status" value="1"/>
</dbReference>
<keyword evidence="7 10" id="KW-0406">Ion transport</keyword>
<dbReference type="GO" id="GO:0005886">
    <property type="term" value="C:plasma membrane"/>
    <property type="evidence" value="ECO:0007669"/>
    <property type="project" value="UniProtKB-SubCell"/>
</dbReference>
<name>A0A6J4QCR8_9ACTN</name>
<feature type="domain" description="Cation/H+ exchanger transmembrane" evidence="11">
    <location>
        <begin position="7"/>
        <end position="227"/>
    </location>
</feature>
<comment type="subcellular location">
    <subcellularLocation>
        <location evidence="1 10">Cell membrane</location>
        <topology evidence="1 10">Multi-pass membrane protein</topology>
    </subcellularLocation>
</comment>
<evidence type="ECO:0000256" key="7">
    <source>
        <dbReference type="ARBA" id="ARBA00023065"/>
    </source>
</evidence>
<comment type="caution">
    <text evidence="10">Lacks conserved residue(s) required for the propagation of feature annotation.</text>
</comment>
<feature type="transmembrane region" description="Helical" evidence="10">
    <location>
        <begin position="177"/>
        <end position="196"/>
    </location>
</feature>
<dbReference type="EMBL" id="CADCVC010000066">
    <property type="protein sequence ID" value="CAA9434335.1"/>
    <property type="molecule type" value="Genomic_DNA"/>
</dbReference>
<evidence type="ECO:0000256" key="9">
    <source>
        <dbReference type="ARBA" id="ARBA00023201"/>
    </source>
</evidence>
<proteinExistence type="inferred from homology"/>
<keyword evidence="9 10" id="KW-0739">Sodium transport</keyword>
<dbReference type="PANTHER" id="PTHR10110:SF86">
    <property type="entry name" value="SODIUM_HYDROGEN EXCHANGER 7"/>
    <property type="match status" value="1"/>
</dbReference>
<dbReference type="InterPro" id="IPR018422">
    <property type="entry name" value="Cation/H_exchanger_CPA1"/>
</dbReference>
<dbReference type="Pfam" id="PF00999">
    <property type="entry name" value="Na_H_Exchanger"/>
    <property type="match status" value="2"/>
</dbReference>
<keyword evidence="2 10" id="KW-0813">Transport</keyword>
<dbReference type="InterPro" id="IPR006153">
    <property type="entry name" value="Cation/H_exchanger_TM"/>
</dbReference>
<evidence type="ECO:0000259" key="11">
    <source>
        <dbReference type="Pfam" id="PF00999"/>
    </source>
</evidence>
<protein>
    <submittedName>
        <fullName evidence="12">Na+/H+ antiporter</fullName>
    </submittedName>
</protein>
<keyword evidence="3 10" id="KW-1003">Cell membrane</keyword>
<evidence type="ECO:0000256" key="2">
    <source>
        <dbReference type="ARBA" id="ARBA00022448"/>
    </source>
</evidence>
<dbReference type="NCBIfam" id="TIGR00831">
    <property type="entry name" value="a_cpa1"/>
    <property type="match status" value="1"/>
</dbReference>
<dbReference type="GO" id="GO:0015386">
    <property type="term" value="F:potassium:proton antiporter activity"/>
    <property type="evidence" value="ECO:0007669"/>
    <property type="project" value="TreeGrafter"/>
</dbReference>
<keyword evidence="4 10" id="KW-0812">Transmembrane</keyword>
<organism evidence="12">
    <name type="scientific">uncultured Rubrobacteraceae bacterium</name>
    <dbReference type="NCBI Taxonomy" id="349277"/>
    <lineage>
        <taxon>Bacteria</taxon>
        <taxon>Bacillati</taxon>
        <taxon>Actinomycetota</taxon>
        <taxon>Rubrobacteria</taxon>
        <taxon>Rubrobacterales</taxon>
        <taxon>Rubrobacteraceae</taxon>
        <taxon>environmental samples</taxon>
    </lineage>
</organism>